<reference evidence="1" key="1">
    <citation type="journal article" date="2023" name="Plant J.">
        <title>The genome of the king protea, Protea cynaroides.</title>
        <authorList>
            <person name="Chang J."/>
            <person name="Duong T.A."/>
            <person name="Schoeman C."/>
            <person name="Ma X."/>
            <person name="Roodt D."/>
            <person name="Barker N."/>
            <person name="Li Z."/>
            <person name="Van de Peer Y."/>
            <person name="Mizrachi E."/>
        </authorList>
    </citation>
    <scope>NUCLEOTIDE SEQUENCE</scope>
    <source>
        <tissue evidence="1">Young leaves</tissue>
    </source>
</reference>
<proteinExistence type="predicted"/>
<accession>A0A9Q0GVM1</accession>
<gene>
    <name evidence="1" type="ORF">NE237_029614</name>
</gene>
<dbReference type="AlphaFoldDB" id="A0A9Q0GVM1"/>
<dbReference type="Proteomes" id="UP001141806">
    <property type="component" value="Unassembled WGS sequence"/>
</dbReference>
<keyword evidence="2" id="KW-1185">Reference proteome</keyword>
<protein>
    <submittedName>
        <fullName evidence="1">Uncharacterized protein</fullName>
    </submittedName>
</protein>
<comment type="caution">
    <text evidence="1">The sequence shown here is derived from an EMBL/GenBank/DDBJ whole genome shotgun (WGS) entry which is preliminary data.</text>
</comment>
<evidence type="ECO:0000313" key="1">
    <source>
        <dbReference type="EMBL" id="KAJ4952782.1"/>
    </source>
</evidence>
<evidence type="ECO:0000313" key="2">
    <source>
        <dbReference type="Proteomes" id="UP001141806"/>
    </source>
</evidence>
<sequence>MVCHCPREVQHLRSSTLSLLSRLVWFELQHVWHEQNQLAKGNHVASLAVDGAETVIFPDSFDDLLFKPPNTVHSDRTTEGIQLIQRHELFKLETSPATNCAVQVVIQVNC</sequence>
<organism evidence="1 2">
    <name type="scientific">Protea cynaroides</name>
    <dbReference type="NCBI Taxonomy" id="273540"/>
    <lineage>
        <taxon>Eukaryota</taxon>
        <taxon>Viridiplantae</taxon>
        <taxon>Streptophyta</taxon>
        <taxon>Embryophyta</taxon>
        <taxon>Tracheophyta</taxon>
        <taxon>Spermatophyta</taxon>
        <taxon>Magnoliopsida</taxon>
        <taxon>Proteales</taxon>
        <taxon>Proteaceae</taxon>
        <taxon>Protea</taxon>
    </lineage>
</organism>
<dbReference type="EMBL" id="JAMYWD010000012">
    <property type="protein sequence ID" value="KAJ4952782.1"/>
    <property type="molecule type" value="Genomic_DNA"/>
</dbReference>
<name>A0A9Q0GVM1_9MAGN</name>